<organism evidence="15 16">
    <name type="scientific">Xanthocytophaga flava</name>
    <dbReference type="NCBI Taxonomy" id="3048013"/>
    <lineage>
        <taxon>Bacteria</taxon>
        <taxon>Pseudomonadati</taxon>
        <taxon>Bacteroidota</taxon>
        <taxon>Cytophagia</taxon>
        <taxon>Cytophagales</taxon>
        <taxon>Rhodocytophagaceae</taxon>
        <taxon>Xanthocytophaga</taxon>
    </lineage>
</organism>
<evidence type="ECO:0000256" key="12">
    <source>
        <dbReference type="ARBA" id="ARBA00023136"/>
    </source>
</evidence>
<keyword evidence="12 13" id="KW-0472">Membrane</keyword>
<dbReference type="InterPro" id="IPR039261">
    <property type="entry name" value="FNR_nucleotide-bd"/>
</dbReference>
<keyword evidence="11" id="KW-0411">Iron-sulfur</keyword>
<dbReference type="InterPro" id="IPR017927">
    <property type="entry name" value="FAD-bd_FR_type"/>
</dbReference>
<evidence type="ECO:0000256" key="2">
    <source>
        <dbReference type="ARBA" id="ARBA00004141"/>
    </source>
</evidence>
<dbReference type="PANTHER" id="PTHR47354">
    <property type="entry name" value="NADH OXIDOREDUCTASE HCR"/>
    <property type="match status" value="1"/>
</dbReference>
<dbReference type="GO" id="GO:0050660">
    <property type="term" value="F:flavin adenine dinucleotide binding"/>
    <property type="evidence" value="ECO:0007669"/>
    <property type="project" value="TreeGrafter"/>
</dbReference>
<dbReference type="Gene3D" id="2.40.30.10">
    <property type="entry name" value="Translation factors"/>
    <property type="match status" value="1"/>
</dbReference>
<evidence type="ECO:0000256" key="6">
    <source>
        <dbReference type="ARBA" id="ARBA00022723"/>
    </source>
</evidence>
<dbReference type="InterPro" id="IPR013112">
    <property type="entry name" value="FAD-bd_8"/>
</dbReference>
<keyword evidence="4 13" id="KW-0812">Transmembrane</keyword>
<name>A0AAE3QPR8_9BACT</name>
<evidence type="ECO:0000256" key="11">
    <source>
        <dbReference type="ARBA" id="ARBA00023014"/>
    </source>
</evidence>
<dbReference type="InterPro" id="IPR017938">
    <property type="entry name" value="Riboflavin_synthase-like_b-brl"/>
</dbReference>
<accession>A0AAE3QPR8</accession>
<sequence>MNTSTKLIVGALLTGCLIYIVSPGPMHLLEDQSGWEVREQLVYVTGMCTISLMVLSMILSIRVEYITNLTGGLDKTYIVHKWTGIFSTLFAVLHWSTEKVPHWLVELSIISNPGELTDGSQFSELEITLFQSGVLLAEVFFYVFIVLIAIAIFTKIPYRFFRRSHKLFPVVFLLLSYHAATAPLKEHWLESPAFYILGIMLVVGCVAACIALFQQIGQSRKVQTIITAIDQHRMGILDIQLKTTDRPLSYTPGQYVFLQFAHDNEPHPFSIASFTNGDPILRFAIKEMGVFTRELPSHIYIGQRVIIEGPYGNFTFKDSCQRQIWIAAGIGITPFMAQLEYLSLHRGTDKPIDFWYCTRGELASQYPSSIMELCKKNGIRFYSLNSSKGEYLTADILKKVVSDFTNVSIWFCGPEKFAKCLKKDLKQYHFENAHFHYDSFSMR</sequence>
<keyword evidence="9" id="KW-0560">Oxidoreductase</keyword>
<evidence type="ECO:0000313" key="16">
    <source>
        <dbReference type="Proteomes" id="UP001241110"/>
    </source>
</evidence>
<gene>
    <name evidence="15" type="ORF">QNI16_19255</name>
</gene>
<dbReference type="SUPFAM" id="SSF52343">
    <property type="entry name" value="Ferredoxin reductase-like, C-terminal NADP-linked domain"/>
    <property type="match status" value="1"/>
</dbReference>
<evidence type="ECO:0000256" key="7">
    <source>
        <dbReference type="ARBA" id="ARBA00022827"/>
    </source>
</evidence>
<evidence type="ECO:0000256" key="1">
    <source>
        <dbReference type="ARBA" id="ARBA00001974"/>
    </source>
</evidence>
<evidence type="ECO:0000256" key="9">
    <source>
        <dbReference type="ARBA" id="ARBA00023002"/>
    </source>
</evidence>
<keyword evidence="8 13" id="KW-1133">Transmembrane helix</keyword>
<dbReference type="Pfam" id="PF01794">
    <property type="entry name" value="Ferric_reduct"/>
    <property type="match status" value="1"/>
</dbReference>
<feature type="transmembrane region" description="Helical" evidence="13">
    <location>
        <begin position="77"/>
        <end position="96"/>
    </location>
</feature>
<evidence type="ECO:0000256" key="10">
    <source>
        <dbReference type="ARBA" id="ARBA00023004"/>
    </source>
</evidence>
<keyword evidence="10" id="KW-0408">Iron</keyword>
<evidence type="ECO:0000256" key="3">
    <source>
        <dbReference type="ARBA" id="ARBA00022630"/>
    </source>
</evidence>
<feature type="transmembrane region" description="Helical" evidence="13">
    <location>
        <begin position="41"/>
        <end position="65"/>
    </location>
</feature>
<dbReference type="GO" id="GO:0016491">
    <property type="term" value="F:oxidoreductase activity"/>
    <property type="evidence" value="ECO:0007669"/>
    <property type="project" value="UniProtKB-KW"/>
</dbReference>
<dbReference type="EMBL" id="JASJOS010000008">
    <property type="protein sequence ID" value="MDJ1482646.1"/>
    <property type="molecule type" value="Genomic_DNA"/>
</dbReference>
<dbReference type="Pfam" id="PF08022">
    <property type="entry name" value="FAD_binding_8"/>
    <property type="match status" value="1"/>
</dbReference>
<evidence type="ECO:0000313" key="15">
    <source>
        <dbReference type="EMBL" id="MDJ1482646.1"/>
    </source>
</evidence>
<dbReference type="AlphaFoldDB" id="A0AAE3QPR8"/>
<dbReference type="InterPro" id="IPR050415">
    <property type="entry name" value="MRET"/>
</dbReference>
<protein>
    <submittedName>
        <fullName evidence="15">Ferric reductase-like transmembrane domain-containing protein</fullName>
    </submittedName>
</protein>
<dbReference type="Proteomes" id="UP001241110">
    <property type="component" value="Unassembled WGS sequence"/>
</dbReference>
<feature type="transmembrane region" description="Helical" evidence="13">
    <location>
        <begin position="7"/>
        <end position="29"/>
    </location>
</feature>
<evidence type="ECO:0000256" key="8">
    <source>
        <dbReference type="ARBA" id="ARBA00022989"/>
    </source>
</evidence>
<dbReference type="PRINTS" id="PR00410">
    <property type="entry name" value="PHEHYDRXLASE"/>
</dbReference>
<feature type="transmembrane region" description="Helical" evidence="13">
    <location>
        <begin position="193"/>
        <end position="213"/>
    </location>
</feature>
<comment type="subcellular location">
    <subcellularLocation>
        <location evidence="2">Membrane</location>
        <topology evidence="2">Multi-pass membrane protein</topology>
    </subcellularLocation>
</comment>
<evidence type="ECO:0000256" key="4">
    <source>
        <dbReference type="ARBA" id="ARBA00022692"/>
    </source>
</evidence>
<feature type="transmembrane region" description="Helical" evidence="13">
    <location>
        <begin position="129"/>
        <end position="153"/>
    </location>
</feature>
<evidence type="ECO:0000256" key="5">
    <source>
        <dbReference type="ARBA" id="ARBA00022714"/>
    </source>
</evidence>
<proteinExistence type="predicted"/>
<keyword evidence="7" id="KW-0274">FAD</keyword>
<feature type="transmembrane region" description="Helical" evidence="13">
    <location>
        <begin position="165"/>
        <end position="181"/>
    </location>
</feature>
<dbReference type="PROSITE" id="PS51384">
    <property type="entry name" value="FAD_FR"/>
    <property type="match status" value="1"/>
</dbReference>
<keyword evidence="5" id="KW-0001">2Fe-2S</keyword>
<feature type="domain" description="FAD-binding FR-type" evidence="14">
    <location>
        <begin position="219"/>
        <end position="317"/>
    </location>
</feature>
<dbReference type="InterPro" id="IPR013130">
    <property type="entry name" value="Fe3_Rdtase_TM_dom"/>
</dbReference>
<keyword evidence="6" id="KW-0479">Metal-binding</keyword>
<evidence type="ECO:0000259" key="14">
    <source>
        <dbReference type="PROSITE" id="PS51384"/>
    </source>
</evidence>
<comment type="caution">
    <text evidence="15">The sequence shown here is derived from an EMBL/GenBank/DDBJ whole genome shotgun (WGS) entry which is preliminary data.</text>
</comment>
<keyword evidence="3" id="KW-0285">Flavoprotein</keyword>
<dbReference type="Gene3D" id="3.40.50.80">
    <property type="entry name" value="Nucleotide-binding domain of ferredoxin-NADP reductase (FNR) module"/>
    <property type="match status" value="1"/>
</dbReference>
<evidence type="ECO:0000256" key="13">
    <source>
        <dbReference type="SAM" id="Phobius"/>
    </source>
</evidence>
<dbReference type="RefSeq" id="WP_313981936.1">
    <property type="nucleotide sequence ID" value="NZ_JASJOS010000008.1"/>
</dbReference>
<dbReference type="PANTHER" id="PTHR47354:SF8">
    <property type="entry name" value="1,2-PHENYLACETYL-COA EPOXIDASE, SUBUNIT E"/>
    <property type="match status" value="1"/>
</dbReference>
<comment type="cofactor">
    <cofactor evidence="1">
        <name>FAD</name>
        <dbReference type="ChEBI" id="CHEBI:57692"/>
    </cofactor>
</comment>
<dbReference type="CDD" id="cd06198">
    <property type="entry name" value="FNR_like_3"/>
    <property type="match status" value="1"/>
</dbReference>
<dbReference type="GO" id="GO:0016020">
    <property type="term" value="C:membrane"/>
    <property type="evidence" value="ECO:0007669"/>
    <property type="project" value="UniProtKB-SubCell"/>
</dbReference>
<dbReference type="GO" id="GO:0051537">
    <property type="term" value="F:2 iron, 2 sulfur cluster binding"/>
    <property type="evidence" value="ECO:0007669"/>
    <property type="project" value="UniProtKB-KW"/>
</dbReference>
<dbReference type="SUPFAM" id="SSF63380">
    <property type="entry name" value="Riboflavin synthase domain-like"/>
    <property type="match status" value="1"/>
</dbReference>
<dbReference type="GO" id="GO:0046872">
    <property type="term" value="F:metal ion binding"/>
    <property type="evidence" value="ECO:0007669"/>
    <property type="project" value="UniProtKB-KW"/>
</dbReference>
<reference evidence="15" key="1">
    <citation type="submission" date="2023-05" db="EMBL/GenBank/DDBJ databases">
        <authorList>
            <person name="Zhang X."/>
        </authorList>
    </citation>
    <scope>NUCLEOTIDE SEQUENCE</scope>
    <source>
        <strain evidence="15">YF14B1</strain>
    </source>
</reference>